<reference evidence="2" key="1">
    <citation type="journal article" date="2014" name="Int. J. Syst. Evol. Microbiol.">
        <title>Complete genome sequence of Corynebacterium casei LMG S-19264T (=DSM 44701T), isolated from a smear-ripened cheese.</title>
        <authorList>
            <consortium name="US DOE Joint Genome Institute (JGI-PGF)"/>
            <person name="Walter F."/>
            <person name="Albersmeier A."/>
            <person name="Kalinowski J."/>
            <person name="Ruckert C."/>
        </authorList>
    </citation>
    <scope>NUCLEOTIDE SEQUENCE</scope>
    <source>
        <strain evidence="2">VKM Ac-2007</strain>
    </source>
</reference>
<reference evidence="2" key="2">
    <citation type="submission" date="2023-01" db="EMBL/GenBank/DDBJ databases">
        <authorList>
            <person name="Sun Q."/>
            <person name="Evtushenko L."/>
        </authorList>
    </citation>
    <scope>NUCLEOTIDE SEQUENCE</scope>
    <source>
        <strain evidence="2">VKM Ac-2007</strain>
    </source>
</reference>
<dbReference type="Proteomes" id="UP001143474">
    <property type="component" value="Unassembled WGS sequence"/>
</dbReference>
<keyword evidence="3" id="KW-1185">Reference proteome</keyword>
<feature type="domain" description="Amidohydrolase-related" evidence="1">
    <location>
        <begin position="88"/>
        <end position="203"/>
    </location>
</feature>
<protein>
    <recommendedName>
        <fullName evidence="1">Amidohydrolase-related domain-containing protein</fullName>
    </recommendedName>
</protein>
<sequence length="209" mass="22648">MIDIHVHPADARCISPGFIAGVAGSMFDGGQSGGGNVERAVRLHLSDRNARRLLSQTDTHAIVESILLIADFGPALGEGASLPTLGREQRYPQSLEEVMRRFPDVPIAPAHGMVWDLEGTIELLERHPRNLYSDISSFQLLSDHGLEMVLEGCAKAPDQVIFGSDAPLYDLSGNPGAKLEEMRSRLTPGEQAGLFELNARTFLYGASAR</sequence>
<dbReference type="InterPro" id="IPR006680">
    <property type="entry name" value="Amidohydro-rel"/>
</dbReference>
<proteinExistence type="predicted"/>
<dbReference type="Gene3D" id="3.20.20.140">
    <property type="entry name" value="Metal-dependent hydrolases"/>
    <property type="match status" value="1"/>
</dbReference>
<dbReference type="AlphaFoldDB" id="A0A9W6HVF8"/>
<dbReference type="InterPro" id="IPR032466">
    <property type="entry name" value="Metal_Hydrolase"/>
</dbReference>
<dbReference type="RefSeq" id="WP_271215354.1">
    <property type="nucleotide sequence ID" value="NZ_BAAAVD010000021.1"/>
</dbReference>
<dbReference type="EMBL" id="BSEV01000001">
    <property type="protein sequence ID" value="GLK06757.1"/>
    <property type="molecule type" value="Genomic_DNA"/>
</dbReference>
<comment type="caution">
    <text evidence="2">The sequence shown here is derived from an EMBL/GenBank/DDBJ whole genome shotgun (WGS) entry which is preliminary data.</text>
</comment>
<accession>A0A9W6HVF8</accession>
<gene>
    <name evidence="2" type="ORF">GCM10017600_01620</name>
</gene>
<organism evidence="2 3">
    <name type="scientific">Streptosporangium carneum</name>
    <dbReference type="NCBI Taxonomy" id="47481"/>
    <lineage>
        <taxon>Bacteria</taxon>
        <taxon>Bacillati</taxon>
        <taxon>Actinomycetota</taxon>
        <taxon>Actinomycetes</taxon>
        <taxon>Streptosporangiales</taxon>
        <taxon>Streptosporangiaceae</taxon>
        <taxon>Streptosporangium</taxon>
    </lineage>
</organism>
<evidence type="ECO:0000259" key="1">
    <source>
        <dbReference type="Pfam" id="PF04909"/>
    </source>
</evidence>
<dbReference type="SUPFAM" id="SSF51556">
    <property type="entry name" value="Metallo-dependent hydrolases"/>
    <property type="match status" value="1"/>
</dbReference>
<dbReference type="GO" id="GO:0016787">
    <property type="term" value="F:hydrolase activity"/>
    <property type="evidence" value="ECO:0007669"/>
    <property type="project" value="InterPro"/>
</dbReference>
<dbReference type="Pfam" id="PF04909">
    <property type="entry name" value="Amidohydro_2"/>
    <property type="match status" value="1"/>
</dbReference>
<evidence type="ECO:0000313" key="2">
    <source>
        <dbReference type="EMBL" id="GLK06757.1"/>
    </source>
</evidence>
<name>A0A9W6HVF8_9ACTN</name>
<evidence type="ECO:0000313" key="3">
    <source>
        <dbReference type="Proteomes" id="UP001143474"/>
    </source>
</evidence>